<protein>
    <submittedName>
        <fullName evidence="6">Uncharacterized protein</fullName>
    </submittedName>
</protein>
<organism evidence="6 7">
    <name type="scientific">Xenoophorus captivus</name>
    <dbReference type="NCBI Taxonomy" id="1517983"/>
    <lineage>
        <taxon>Eukaryota</taxon>
        <taxon>Metazoa</taxon>
        <taxon>Chordata</taxon>
        <taxon>Craniata</taxon>
        <taxon>Vertebrata</taxon>
        <taxon>Euteleostomi</taxon>
        <taxon>Actinopterygii</taxon>
        <taxon>Neopterygii</taxon>
        <taxon>Teleostei</taxon>
        <taxon>Neoteleostei</taxon>
        <taxon>Acanthomorphata</taxon>
        <taxon>Ovalentaria</taxon>
        <taxon>Atherinomorphae</taxon>
        <taxon>Cyprinodontiformes</taxon>
        <taxon>Goodeidae</taxon>
        <taxon>Xenoophorus</taxon>
    </lineage>
</organism>
<reference evidence="6 7" key="1">
    <citation type="submission" date="2021-06" db="EMBL/GenBank/DDBJ databases">
        <authorList>
            <person name="Palmer J.M."/>
        </authorList>
    </citation>
    <scope>NUCLEOTIDE SEQUENCE [LARGE SCALE GENOMIC DNA]</scope>
    <source>
        <strain evidence="6 7">XC_2019</strain>
        <tissue evidence="6">Muscle</tissue>
    </source>
</reference>
<evidence type="ECO:0000256" key="5">
    <source>
        <dbReference type="ARBA" id="ARBA00023306"/>
    </source>
</evidence>
<comment type="subcellular location">
    <subcellularLocation>
        <location evidence="1">Nucleus</location>
    </subcellularLocation>
</comment>
<dbReference type="EMBL" id="JAHRIN010033623">
    <property type="protein sequence ID" value="MEQ2202267.1"/>
    <property type="molecule type" value="Genomic_DNA"/>
</dbReference>
<keyword evidence="3" id="KW-0235">DNA replication</keyword>
<keyword evidence="4" id="KW-0539">Nucleus</keyword>
<evidence type="ECO:0000313" key="6">
    <source>
        <dbReference type="EMBL" id="MEQ2202267.1"/>
    </source>
</evidence>
<evidence type="ECO:0000256" key="1">
    <source>
        <dbReference type="ARBA" id="ARBA00004123"/>
    </source>
</evidence>
<keyword evidence="7" id="KW-1185">Reference proteome</keyword>
<dbReference type="InterPro" id="IPR003874">
    <property type="entry name" value="CDC45"/>
</dbReference>
<evidence type="ECO:0000256" key="4">
    <source>
        <dbReference type="ARBA" id="ARBA00023242"/>
    </source>
</evidence>
<dbReference type="PANTHER" id="PTHR10507:SF0">
    <property type="entry name" value="CELL DIVISION CONTROL PROTEIN 45 HOMOLOG"/>
    <property type="match status" value="1"/>
</dbReference>
<comment type="caution">
    <text evidence="6">The sequence shown here is derived from an EMBL/GenBank/DDBJ whole genome shotgun (WGS) entry which is preliminary data.</text>
</comment>
<proteinExistence type="inferred from homology"/>
<gene>
    <name evidence="6" type="ORF">XENOCAPTIV_003276</name>
</gene>
<evidence type="ECO:0000313" key="7">
    <source>
        <dbReference type="Proteomes" id="UP001434883"/>
    </source>
</evidence>
<sequence>MQRHVSRHNHRNEDEENSLSIDCMRISFEYEMKDIRIQTFGVHFGFKNRFLASDMVHAAAALLESTEKEQNDTTDNFIKALNSLSRNNLDCVKAGIDLAKKKLIAIQQTVASCICTNLILSQGPFLYCYLMEVRVFLEVR</sequence>
<dbReference type="PANTHER" id="PTHR10507">
    <property type="entry name" value="CDC45-RELATED PROTEIN"/>
    <property type="match status" value="1"/>
</dbReference>
<evidence type="ECO:0000256" key="2">
    <source>
        <dbReference type="ARBA" id="ARBA00010727"/>
    </source>
</evidence>
<comment type="similarity">
    <text evidence="2">Belongs to the CDC45 family.</text>
</comment>
<name>A0ABV0R3Z9_9TELE</name>
<dbReference type="Proteomes" id="UP001434883">
    <property type="component" value="Unassembled WGS sequence"/>
</dbReference>
<evidence type="ECO:0000256" key="3">
    <source>
        <dbReference type="ARBA" id="ARBA00022705"/>
    </source>
</evidence>
<keyword evidence="5" id="KW-0131">Cell cycle</keyword>
<dbReference type="Pfam" id="PF02724">
    <property type="entry name" value="CDC45"/>
    <property type="match status" value="1"/>
</dbReference>
<accession>A0ABV0R3Z9</accession>